<organism evidence="2 3">
    <name type="scientific">Pseudomonas phage PHB09</name>
    <dbReference type="NCBI Taxonomy" id="2867265"/>
    <lineage>
        <taxon>Viruses</taxon>
        <taxon>Duplodnaviria</taxon>
        <taxon>Heunggongvirae</taxon>
        <taxon>Uroviricota</taxon>
        <taxon>Caudoviricetes</taxon>
        <taxon>Vandenendeviridae</taxon>
        <taxon>Gorskivirinae</taxon>
        <taxon>Dilongvirus</taxon>
        <taxon>Dilongvirus PHB09</taxon>
    </lineage>
</organism>
<evidence type="ECO:0000313" key="2">
    <source>
        <dbReference type="EMBL" id="UAV84584.1"/>
    </source>
</evidence>
<accession>A0AAE9BN15</accession>
<protein>
    <submittedName>
        <fullName evidence="2">Uncharacterized protein</fullName>
    </submittedName>
</protein>
<keyword evidence="3" id="KW-1185">Reference proteome</keyword>
<reference evidence="2" key="1">
    <citation type="submission" date="2021-09" db="EMBL/GenBank/DDBJ databases">
        <authorList>
            <person name="Liu Y."/>
        </authorList>
    </citation>
    <scope>NUCLEOTIDE SEQUENCE</scope>
</reference>
<proteinExistence type="predicted"/>
<feature type="region of interest" description="Disordered" evidence="1">
    <location>
        <begin position="298"/>
        <end position="335"/>
    </location>
</feature>
<name>A0AAE9BN15_9CAUD</name>
<evidence type="ECO:0000313" key="3">
    <source>
        <dbReference type="Proteomes" id="UP000827914"/>
    </source>
</evidence>
<dbReference type="EMBL" id="OK040171">
    <property type="protein sequence ID" value="UAV84584.1"/>
    <property type="molecule type" value="Genomic_DNA"/>
</dbReference>
<sequence>MTGFTFVTTTTTQNNGGERKVVDWDGLNSHVIEMAKTQDKARSVPGVISGIIDLGEQNLDDAEQVFAGNAAAEARAIEEKPATYFKDGFDEKGNPCRLKCWPQKPVQQMAVTIDFPQVMVDKGKFFGNSNPQPLRLLLNREFTLPGDKTKIVASPYNIRETKHDLGGGKSTWAFAKNNGLHKLADACGLLDANGLFTKNRIGELLGKVAQFQFQVFMKPGKTAGTSYFTEVVKLVGMVPEGVPLPEAPEGTLYGVNLYAANDAEAVKQLRVCIKNHIKRANNYEGSILKGELEALEGNRQGVSDEAPAEEKAKPQGITPQSAPADDDDFDDDVPF</sequence>
<feature type="compositionally biased region" description="Acidic residues" evidence="1">
    <location>
        <begin position="324"/>
        <end position="335"/>
    </location>
</feature>
<gene>
    <name evidence="2" type="ORF">PHB09_088</name>
</gene>
<dbReference type="Proteomes" id="UP000827914">
    <property type="component" value="Segment"/>
</dbReference>
<evidence type="ECO:0000256" key="1">
    <source>
        <dbReference type="SAM" id="MobiDB-lite"/>
    </source>
</evidence>